<proteinExistence type="predicted"/>
<comment type="caution">
    <text evidence="2">The sequence shown here is derived from an EMBL/GenBank/DDBJ whole genome shotgun (WGS) entry which is preliminary data.</text>
</comment>
<dbReference type="Proteomes" id="UP000572722">
    <property type="component" value="Unassembled WGS sequence"/>
</dbReference>
<dbReference type="RefSeq" id="WP_171324381.1">
    <property type="nucleotide sequence ID" value="NZ_VTXO01000009.1"/>
</dbReference>
<dbReference type="AlphaFoldDB" id="A0AAE5LJI8"/>
<dbReference type="Pfam" id="PF18734">
    <property type="entry name" value="HEPN_AbiU2"/>
    <property type="match status" value="1"/>
</dbReference>
<dbReference type="EMBL" id="VTXO01000009">
    <property type="protein sequence ID" value="NOI82675.1"/>
    <property type="molecule type" value="Genomic_DNA"/>
</dbReference>
<reference evidence="2 3" key="1">
    <citation type="submission" date="2019-08" db="EMBL/GenBank/DDBJ databases">
        <title>Draft genome sequencing and comparative genomics of hatchery-associated Vibrios.</title>
        <authorList>
            <person name="Kehlet-Delgado H."/>
            <person name="Mueller R.S."/>
        </authorList>
    </citation>
    <scope>NUCLEOTIDE SEQUENCE [LARGE SCALE GENOMIC DNA]</scope>
    <source>
        <strain evidence="2 3">01-65-5-1</strain>
    </source>
</reference>
<evidence type="ECO:0000313" key="3">
    <source>
        <dbReference type="Proteomes" id="UP000572722"/>
    </source>
</evidence>
<dbReference type="InterPro" id="IPR040704">
    <property type="entry name" value="HEPN_AbiU2"/>
</dbReference>
<dbReference type="GeneID" id="93942389"/>
<evidence type="ECO:0000313" key="2">
    <source>
        <dbReference type="EMBL" id="NOI82675.1"/>
    </source>
</evidence>
<name>A0AAE5LJI8_9VIBR</name>
<feature type="domain" description="HEPN AbiU2-like" evidence="1">
    <location>
        <begin position="20"/>
        <end position="155"/>
    </location>
</feature>
<gene>
    <name evidence="2" type="ORF">F0237_18570</name>
</gene>
<accession>A0AAE5LJI8</accession>
<sequence>MEDLDRYIIEATRVRRAIVVYSEMFGTTESVRVLNKSAGEAFSIIQRAMHDEIVISLSRLFDSRGYEHRGEVLEYLSQYNIVSKYEAHLNERGKRLRRLTGKIINKLAFKPYRSLKIAHNDKALFLGHTPKIKHNITSYRVLLLIDLSISIMVSIKASVLNTSTVSLPVNLSNKYVGIGSSVVNRLKI</sequence>
<protein>
    <recommendedName>
        <fullName evidence="1">HEPN AbiU2-like domain-containing protein</fullName>
    </recommendedName>
</protein>
<evidence type="ECO:0000259" key="1">
    <source>
        <dbReference type="Pfam" id="PF18734"/>
    </source>
</evidence>
<organism evidence="2 3">
    <name type="scientific">Vibrio tubiashii</name>
    <dbReference type="NCBI Taxonomy" id="29498"/>
    <lineage>
        <taxon>Bacteria</taxon>
        <taxon>Pseudomonadati</taxon>
        <taxon>Pseudomonadota</taxon>
        <taxon>Gammaproteobacteria</taxon>
        <taxon>Vibrionales</taxon>
        <taxon>Vibrionaceae</taxon>
        <taxon>Vibrio</taxon>
        <taxon>Vibrio oreintalis group</taxon>
    </lineage>
</organism>